<name>A0AAE1LLB0_9NEOP</name>
<comment type="caution">
    <text evidence="2">The sequence shown here is derived from an EMBL/GenBank/DDBJ whole genome shotgun (WGS) entry which is preliminary data.</text>
</comment>
<evidence type="ECO:0000256" key="1">
    <source>
        <dbReference type="SAM" id="MobiDB-lite"/>
    </source>
</evidence>
<feature type="compositionally biased region" description="Polar residues" evidence="1">
    <location>
        <begin position="298"/>
        <end position="312"/>
    </location>
</feature>
<reference evidence="2" key="1">
    <citation type="submission" date="2021-07" db="EMBL/GenBank/DDBJ databases">
        <authorList>
            <person name="Catto M.A."/>
            <person name="Jacobson A."/>
            <person name="Kennedy G."/>
            <person name="Labadie P."/>
            <person name="Hunt B.G."/>
            <person name="Srinivasan R."/>
        </authorList>
    </citation>
    <scope>NUCLEOTIDE SEQUENCE</scope>
    <source>
        <strain evidence="2">PL_HMW_Pooled</strain>
        <tissue evidence="2">Head</tissue>
    </source>
</reference>
<dbReference type="Proteomes" id="UP001219518">
    <property type="component" value="Unassembled WGS sequence"/>
</dbReference>
<evidence type="ECO:0000313" key="3">
    <source>
        <dbReference type="Proteomes" id="UP001219518"/>
    </source>
</evidence>
<keyword evidence="3" id="KW-1185">Reference proteome</keyword>
<sequence>MFAMSIKCEMISKPVVSIRTFSTSMHKCSKNRKSRLIYTMTIVTVPSVAAQRDKTCVDWCSEDLIRTAQWLQLSGTDHLTPKRVTAFNCFICSCHFLNGKENGPIEYIEECNFDGPEELQAEVDQNVEAVRKRTQIYRTGSMESPPIKNRRVEELTPSSKVAIDALMSLTNTLESPAERKVTPTNFTYSPRRQLWRLRGNYARNSARKTLHVMMDSAKTQEQETFSEFCHDLGVAPLLSPSHNSSFALSDDNNNIILDEKQKLFPSQYSSQQSLESEITSCMPSQYYLPPPTARGRSVSPTNYSPQVNAYIQ</sequence>
<feature type="region of interest" description="Disordered" evidence="1">
    <location>
        <begin position="292"/>
        <end position="312"/>
    </location>
</feature>
<organism evidence="2 3">
    <name type="scientific">Frankliniella fusca</name>
    <dbReference type="NCBI Taxonomy" id="407009"/>
    <lineage>
        <taxon>Eukaryota</taxon>
        <taxon>Metazoa</taxon>
        <taxon>Ecdysozoa</taxon>
        <taxon>Arthropoda</taxon>
        <taxon>Hexapoda</taxon>
        <taxon>Insecta</taxon>
        <taxon>Pterygota</taxon>
        <taxon>Neoptera</taxon>
        <taxon>Paraneoptera</taxon>
        <taxon>Thysanoptera</taxon>
        <taxon>Terebrantia</taxon>
        <taxon>Thripoidea</taxon>
        <taxon>Thripidae</taxon>
        <taxon>Frankliniella</taxon>
    </lineage>
</organism>
<protein>
    <submittedName>
        <fullName evidence="2">L-sulfolactate dehydrogenase</fullName>
    </submittedName>
</protein>
<evidence type="ECO:0000313" key="2">
    <source>
        <dbReference type="EMBL" id="KAK3922714.1"/>
    </source>
</evidence>
<feature type="non-terminal residue" evidence="2">
    <location>
        <position position="1"/>
    </location>
</feature>
<gene>
    <name evidence="2" type="ORF">KUF71_000116</name>
</gene>
<proteinExistence type="predicted"/>
<reference evidence="2" key="2">
    <citation type="journal article" date="2023" name="BMC Genomics">
        <title>Pest status, molecular evolution, and epigenetic factors derived from the genome assembly of Frankliniella fusca, a thysanopteran phytovirus vector.</title>
        <authorList>
            <person name="Catto M.A."/>
            <person name="Labadie P.E."/>
            <person name="Jacobson A.L."/>
            <person name="Kennedy G.G."/>
            <person name="Srinivasan R."/>
            <person name="Hunt B.G."/>
        </authorList>
    </citation>
    <scope>NUCLEOTIDE SEQUENCE</scope>
    <source>
        <strain evidence="2">PL_HMW_Pooled</strain>
    </source>
</reference>
<dbReference type="AlphaFoldDB" id="A0AAE1LLB0"/>
<dbReference type="EMBL" id="JAHWGI010001108">
    <property type="protein sequence ID" value="KAK3922714.1"/>
    <property type="molecule type" value="Genomic_DNA"/>
</dbReference>
<accession>A0AAE1LLB0</accession>